<dbReference type="PANTHER" id="PTHR21392:SF0">
    <property type="entry name" value="TRNA-URIDINE AMINOCARBOXYPROPYLTRANSFERASE 2"/>
    <property type="match status" value="1"/>
</dbReference>
<accession>A0A517NE93</accession>
<proteinExistence type="inferred from homology"/>
<evidence type="ECO:0000256" key="3">
    <source>
        <dbReference type="ARBA" id="ARBA00022691"/>
    </source>
</evidence>
<dbReference type="PANTHER" id="PTHR21392">
    <property type="entry name" value="TRNA-URIDINE AMINOCARBOXYPROPYLTRANSFERASE 2"/>
    <property type="match status" value="1"/>
</dbReference>
<keyword evidence="3" id="KW-0949">S-adenosyl-L-methionine</keyword>
<evidence type="ECO:0000256" key="6">
    <source>
        <dbReference type="SAM" id="MobiDB-lite"/>
    </source>
</evidence>
<feature type="compositionally biased region" description="Pro residues" evidence="6">
    <location>
        <begin position="1"/>
        <end position="13"/>
    </location>
</feature>
<dbReference type="GO" id="GO:0016432">
    <property type="term" value="F:tRNA-uridine aminocarboxypropyltransferase activity"/>
    <property type="evidence" value="ECO:0007669"/>
    <property type="project" value="UniProtKB-EC"/>
</dbReference>
<dbReference type="KEGG" id="rlc:K227x_38570"/>
<feature type="domain" description="DTW" evidence="7">
    <location>
        <begin position="31"/>
        <end position="222"/>
    </location>
</feature>
<dbReference type="SMART" id="SM01144">
    <property type="entry name" value="DTW"/>
    <property type="match status" value="1"/>
</dbReference>
<organism evidence="8 9">
    <name type="scientific">Rubripirellula lacrimiformis</name>
    <dbReference type="NCBI Taxonomy" id="1930273"/>
    <lineage>
        <taxon>Bacteria</taxon>
        <taxon>Pseudomonadati</taxon>
        <taxon>Planctomycetota</taxon>
        <taxon>Planctomycetia</taxon>
        <taxon>Pirellulales</taxon>
        <taxon>Pirellulaceae</taxon>
        <taxon>Rubripirellula</taxon>
    </lineage>
</organism>
<evidence type="ECO:0000313" key="9">
    <source>
        <dbReference type="Proteomes" id="UP000318538"/>
    </source>
</evidence>
<dbReference type="GO" id="GO:0008033">
    <property type="term" value="P:tRNA processing"/>
    <property type="evidence" value="ECO:0007669"/>
    <property type="project" value="UniProtKB-KW"/>
</dbReference>
<gene>
    <name evidence="8" type="ORF">K227x_38570</name>
</gene>
<dbReference type="OrthoDB" id="268835at2"/>
<evidence type="ECO:0000256" key="1">
    <source>
        <dbReference type="ARBA" id="ARBA00012386"/>
    </source>
</evidence>
<dbReference type="EC" id="2.5.1.25" evidence="1"/>
<comment type="similarity">
    <text evidence="5">Belongs to the TDD superfamily. DTWD2 family.</text>
</comment>
<protein>
    <recommendedName>
        <fullName evidence="1">tRNA-uridine aminocarboxypropyltransferase</fullName>
        <ecNumber evidence="1">2.5.1.25</ecNumber>
    </recommendedName>
</protein>
<name>A0A517NE93_9BACT</name>
<sequence>MNTPSDQPPPPSVPAADSNNQPGETQAAPDFQPRCLRCFRPQKLCYCSLIPSVANRTDVLILQHRREREHPFNTARMVDMALDRCRLIVENNDVLARRMNEVTLADDAAVLYPGDDVPLLTDLPVDQRPSQLIVLDGTWHHTKTLMRDIPRLATLPRFKLAPPEPGRYRIRREPDDQALSTLEAVIAALADNEPETPGLALQLAELMQAFDRIIDQQIANPKSNWRVNSKRVPDANNVPKALRGTLENIVVAYGEQEQGDYRPASVRPKPRVRPPKSKVPPRPVYWVAQRLVTGERFEMVIQADCLGDEYFRDQIGLDDAKVGTAVSLDEFRESWQGFLRKHDTVVVRHPGTEKLITRNEVSPRHPCLVLKSIKADESADANAAAPMNDTRAAQRLANTIALTQHFSSLASMDADQQK</sequence>
<dbReference type="AlphaFoldDB" id="A0A517NE93"/>
<dbReference type="InterPro" id="IPR039262">
    <property type="entry name" value="DTWD2/TAPT"/>
</dbReference>
<reference evidence="8 9" key="1">
    <citation type="submission" date="2019-02" db="EMBL/GenBank/DDBJ databases">
        <title>Deep-cultivation of Planctomycetes and their phenomic and genomic characterization uncovers novel biology.</title>
        <authorList>
            <person name="Wiegand S."/>
            <person name="Jogler M."/>
            <person name="Boedeker C."/>
            <person name="Pinto D."/>
            <person name="Vollmers J."/>
            <person name="Rivas-Marin E."/>
            <person name="Kohn T."/>
            <person name="Peeters S.H."/>
            <person name="Heuer A."/>
            <person name="Rast P."/>
            <person name="Oberbeckmann S."/>
            <person name="Bunk B."/>
            <person name="Jeske O."/>
            <person name="Meyerdierks A."/>
            <person name="Storesund J.E."/>
            <person name="Kallscheuer N."/>
            <person name="Luecker S."/>
            <person name="Lage O.M."/>
            <person name="Pohl T."/>
            <person name="Merkel B.J."/>
            <person name="Hornburger P."/>
            <person name="Mueller R.-W."/>
            <person name="Bruemmer F."/>
            <person name="Labrenz M."/>
            <person name="Spormann A.M."/>
            <person name="Op den Camp H."/>
            <person name="Overmann J."/>
            <person name="Amann R."/>
            <person name="Jetten M.S.M."/>
            <person name="Mascher T."/>
            <person name="Medema M.H."/>
            <person name="Devos D.P."/>
            <person name="Kaster A.-K."/>
            <person name="Ovreas L."/>
            <person name="Rohde M."/>
            <person name="Galperin M.Y."/>
            <person name="Jogler C."/>
        </authorList>
    </citation>
    <scope>NUCLEOTIDE SEQUENCE [LARGE SCALE GENOMIC DNA]</scope>
    <source>
        <strain evidence="8 9">K22_7</strain>
    </source>
</reference>
<dbReference type="EMBL" id="CP036525">
    <property type="protein sequence ID" value="QDT05457.1"/>
    <property type="molecule type" value="Genomic_DNA"/>
</dbReference>
<evidence type="ECO:0000256" key="4">
    <source>
        <dbReference type="ARBA" id="ARBA00022694"/>
    </source>
</evidence>
<keyword evidence="9" id="KW-1185">Reference proteome</keyword>
<dbReference type="InterPro" id="IPR005636">
    <property type="entry name" value="DTW"/>
</dbReference>
<keyword evidence="4" id="KW-0819">tRNA processing</keyword>
<evidence type="ECO:0000256" key="2">
    <source>
        <dbReference type="ARBA" id="ARBA00022679"/>
    </source>
</evidence>
<dbReference type="Proteomes" id="UP000318538">
    <property type="component" value="Chromosome"/>
</dbReference>
<evidence type="ECO:0000256" key="5">
    <source>
        <dbReference type="ARBA" id="ARBA00034489"/>
    </source>
</evidence>
<feature type="region of interest" description="Disordered" evidence="6">
    <location>
        <begin position="1"/>
        <end position="28"/>
    </location>
</feature>
<dbReference type="Pfam" id="PF03942">
    <property type="entry name" value="DTW"/>
    <property type="match status" value="1"/>
</dbReference>
<feature type="region of interest" description="Disordered" evidence="6">
    <location>
        <begin position="260"/>
        <end position="279"/>
    </location>
</feature>
<evidence type="ECO:0000313" key="8">
    <source>
        <dbReference type="EMBL" id="QDT05457.1"/>
    </source>
</evidence>
<evidence type="ECO:0000259" key="7">
    <source>
        <dbReference type="SMART" id="SM01144"/>
    </source>
</evidence>
<keyword evidence="2" id="KW-0808">Transferase</keyword>